<evidence type="ECO:0000313" key="6">
    <source>
        <dbReference type="EMBL" id="ABK46013.1"/>
    </source>
</evidence>
<dbReference type="SUPFAM" id="SSF52172">
    <property type="entry name" value="CheY-like"/>
    <property type="match status" value="1"/>
</dbReference>
<feature type="domain" description="Response regulatory" evidence="4">
    <location>
        <begin position="15"/>
        <end position="131"/>
    </location>
</feature>
<evidence type="ECO:0000256" key="1">
    <source>
        <dbReference type="ARBA" id="ARBA00012528"/>
    </source>
</evidence>
<keyword evidence="7" id="KW-1185">Reference proteome</keyword>
<sequence>MNHGKRPSGEGERPTIMIVDDEKINIDVLTSLLKADYRIIAAKTGAQAQNRLQKGLLPDLILLDISMPELDGYEVCRQLKEDPRSRDVPVIFITSRHGDDDEVQGFEVGAVDYIRKPFHPLVVRSRIKTHIDLKRHGDMLKQLAIMDGLTGIANRRRFDQFVDYEWSRSLRYQHNFSLIMLDIDYFKRFNDCYGHAQGDQCLKQVAYAISQAMPRPMDLAARYGGEEFACVLPETSREGAVTVANRVLQGVQELRIAHAHSNVANHVTVSVGIASMVPRSEDIPTTLLARADQALYHAKNSGRNQLHYLE</sequence>
<dbReference type="GO" id="GO:0052621">
    <property type="term" value="F:diguanylate cyclase activity"/>
    <property type="evidence" value="ECO:0007669"/>
    <property type="project" value="UniProtKB-EC"/>
</dbReference>
<dbReference type="AlphaFoldDB" id="A0LDH0"/>
<dbReference type="HOGENOM" id="CLU_000445_11_28_5"/>
<evidence type="ECO:0000256" key="3">
    <source>
        <dbReference type="PROSITE-ProRule" id="PRU00169"/>
    </source>
</evidence>
<dbReference type="PANTHER" id="PTHR45138:SF9">
    <property type="entry name" value="DIGUANYLATE CYCLASE DGCM-RELATED"/>
    <property type="match status" value="1"/>
</dbReference>
<dbReference type="InterPro" id="IPR029787">
    <property type="entry name" value="Nucleotide_cyclase"/>
</dbReference>
<dbReference type="InterPro" id="IPR001789">
    <property type="entry name" value="Sig_transdc_resp-reg_receiver"/>
</dbReference>
<evidence type="ECO:0000313" key="7">
    <source>
        <dbReference type="Proteomes" id="UP000002586"/>
    </source>
</evidence>
<dbReference type="InterPro" id="IPR050469">
    <property type="entry name" value="Diguanylate_Cyclase"/>
</dbReference>
<name>A0LDH0_MAGMM</name>
<dbReference type="Gene3D" id="3.40.50.2300">
    <property type="match status" value="1"/>
</dbReference>
<feature type="modified residue" description="4-aspartylphosphate" evidence="3">
    <location>
        <position position="64"/>
    </location>
</feature>
<dbReference type="GO" id="GO:0043709">
    <property type="term" value="P:cell adhesion involved in single-species biofilm formation"/>
    <property type="evidence" value="ECO:0007669"/>
    <property type="project" value="TreeGrafter"/>
</dbReference>
<dbReference type="InterPro" id="IPR000160">
    <property type="entry name" value="GGDEF_dom"/>
</dbReference>
<dbReference type="PANTHER" id="PTHR45138">
    <property type="entry name" value="REGULATORY COMPONENTS OF SENSORY TRANSDUCTION SYSTEM"/>
    <property type="match status" value="1"/>
</dbReference>
<comment type="catalytic activity">
    <reaction evidence="2">
        <text>2 GTP = 3',3'-c-di-GMP + 2 diphosphate</text>
        <dbReference type="Rhea" id="RHEA:24898"/>
        <dbReference type="ChEBI" id="CHEBI:33019"/>
        <dbReference type="ChEBI" id="CHEBI:37565"/>
        <dbReference type="ChEBI" id="CHEBI:58805"/>
        <dbReference type="EC" id="2.7.7.65"/>
    </reaction>
</comment>
<dbReference type="SMART" id="SM00448">
    <property type="entry name" value="REC"/>
    <property type="match status" value="1"/>
</dbReference>
<dbReference type="GO" id="GO:0005886">
    <property type="term" value="C:plasma membrane"/>
    <property type="evidence" value="ECO:0007669"/>
    <property type="project" value="TreeGrafter"/>
</dbReference>
<dbReference type="InterPro" id="IPR011006">
    <property type="entry name" value="CheY-like_superfamily"/>
</dbReference>
<dbReference type="KEGG" id="mgm:Mmc1_3528"/>
<dbReference type="SMART" id="SM00267">
    <property type="entry name" value="GGDEF"/>
    <property type="match status" value="1"/>
</dbReference>
<dbReference type="eggNOG" id="COG3706">
    <property type="taxonomic scope" value="Bacteria"/>
</dbReference>
<dbReference type="PROSITE" id="PS50110">
    <property type="entry name" value="RESPONSE_REGULATORY"/>
    <property type="match status" value="1"/>
</dbReference>
<dbReference type="STRING" id="156889.Mmc1_3528"/>
<dbReference type="Proteomes" id="UP000002586">
    <property type="component" value="Chromosome"/>
</dbReference>
<dbReference type="CDD" id="cd01949">
    <property type="entry name" value="GGDEF"/>
    <property type="match status" value="1"/>
</dbReference>
<reference evidence="6 7" key="2">
    <citation type="journal article" date="2012" name="Int. J. Syst. Evol. Microbiol.">
        <title>Magnetococcus marinus gen. nov., sp. nov., a marine, magnetotactic bacterium that represents a novel lineage (Magnetococcaceae fam. nov.; Magnetococcales ord. nov.) at the base of the Alphaproteobacteria.</title>
        <authorList>
            <person name="Bazylinski D.A."/>
            <person name="Williams T.J."/>
            <person name="Lefevre C.T."/>
            <person name="Berg R.J."/>
            <person name="Zhang C.L."/>
            <person name="Bowser S.S."/>
            <person name="Dean A.J."/>
            <person name="Beveridge T.J."/>
        </authorList>
    </citation>
    <scope>NUCLEOTIDE SEQUENCE [LARGE SCALE GENOMIC DNA]</scope>
    <source>
        <strain evidence="7">ATCC BAA-1437 / JCM 17883 / MC-1</strain>
    </source>
</reference>
<organism evidence="6 7">
    <name type="scientific">Magnetococcus marinus (strain ATCC BAA-1437 / JCM 17883 / MC-1)</name>
    <dbReference type="NCBI Taxonomy" id="156889"/>
    <lineage>
        <taxon>Bacteria</taxon>
        <taxon>Pseudomonadati</taxon>
        <taxon>Pseudomonadota</taxon>
        <taxon>Magnetococcia</taxon>
        <taxon>Magnetococcales</taxon>
        <taxon>Magnetococcaceae</taxon>
        <taxon>Magnetococcus</taxon>
    </lineage>
</organism>
<dbReference type="GO" id="GO:0000160">
    <property type="term" value="P:phosphorelay signal transduction system"/>
    <property type="evidence" value="ECO:0007669"/>
    <property type="project" value="InterPro"/>
</dbReference>
<evidence type="ECO:0000256" key="2">
    <source>
        <dbReference type="ARBA" id="ARBA00034247"/>
    </source>
</evidence>
<evidence type="ECO:0000259" key="4">
    <source>
        <dbReference type="PROSITE" id="PS50110"/>
    </source>
</evidence>
<dbReference type="GO" id="GO:1902201">
    <property type="term" value="P:negative regulation of bacterial-type flagellum-dependent cell motility"/>
    <property type="evidence" value="ECO:0007669"/>
    <property type="project" value="TreeGrafter"/>
</dbReference>
<evidence type="ECO:0000259" key="5">
    <source>
        <dbReference type="PROSITE" id="PS50887"/>
    </source>
</evidence>
<protein>
    <recommendedName>
        <fullName evidence="1">diguanylate cyclase</fullName>
        <ecNumber evidence="1">2.7.7.65</ecNumber>
    </recommendedName>
</protein>
<dbReference type="SUPFAM" id="SSF55073">
    <property type="entry name" value="Nucleotide cyclase"/>
    <property type="match status" value="1"/>
</dbReference>
<reference evidence="7" key="1">
    <citation type="journal article" date="2009" name="Appl. Environ. Microbiol.">
        <title>Complete genome sequence of the chemolithoautotrophic marine magnetotactic coccus strain MC-1.</title>
        <authorList>
            <person name="Schubbe S."/>
            <person name="Williams T.J."/>
            <person name="Xie G."/>
            <person name="Kiss H.E."/>
            <person name="Brettin T.S."/>
            <person name="Martinez D."/>
            <person name="Ross C.A."/>
            <person name="Schuler D."/>
            <person name="Cox B.L."/>
            <person name="Nealson K.H."/>
            <person name="Bazylinski D.A."/>
        </authorList>
    </citation>
    <scope>NUCLEOTIDE SEQUENCE [LARGE SCALE GENOMIC DNA]</scope>
    <source>
        <strain evidence="7">ATCC BAA-1437 / JCM 17883 / MC-1</strain>
    </source>
</reference>
<dbReference type="InterPro" id="IPR043128">
    <property type="entry name" value="Rev_trsase/Diguanyl_cyclase"/>
</dbReference>
<dbReference type="EMBL" id="CP000471">
    <property type="protein sequence ID" value="ABK46013.1"/>
    <property type="molecule type" value="Genomic_DNA"/>
</dbReference>
<dbReference type="Gene3D" id="3.30.70.270">
    <property type="match status" value="1"/>
</dbReference>
<accession>A0LDH0</accession>
<proteinExistence type="predicted"/>
<dbReference type="Pfam" id="PF00990">
    <property type="entry name" value="GGDEF"/>
    <property type="match status" value="1"/>
</dbReference>
<feature type="domain" description="GGDEF" evidence="5">
    <location>
        <begin position="174"/>
        <end position="310"/>
    </location>
</feature>
<dbReference type="EC" id="2.7.7.65" evidence="1"/>
<dbReference type="PROSITE" id="PS50887">
    <property type="entry name" value="GGDEF"/>
    <property type="match status" value="1"/>
</dbReference>
<dbReference type="RefSeq" id="WP_011715069.1">
    <property type="nucleotide sequence ID" value="NC_008576.1"/>
</dbReference>
<gene>
    <name evidence="6" type="ordered locus">Mmc1_3528</name>
</gene>
<dbReference type="NCBIfam" id="TIGR00254">
    <property type="entry name" value="GGDEF"/>
    <property type="match status" value="1"/>
</dbReference>
<keyword evidence="3" id="KW-0597">Phosphoprotein</keyword>
<dbReference type="Pfam" id="PF00072">
    <property type="entry name" value="Response_reg"/>
    <property type="match status" value="1"/>
</dbReference>
<dbReference type="FunFam" id="3.30.70.270:FF:000001">
    <property type="entry name" value="Diguanylate cyclase domain protein"/>
    <property type="match status" value="1"/>
</dbReference>